<evidence type="ECO:0000256" key="7">
    <source>
        <dbReference type="ARBA" id="ARBA00022670"/>
    </source>
</evidence>
<protein>
    <recommendedName>
        <fullName evidence="5">Xaa-Pro aminopeptidase</fullName>
        <ecNumber evidence="5">3.4.11.9</ecNumber>
    </recommendedName>
    <alternativeName>
        <fullName evidence="12">Aminoacylproline aminopeptidase</fullName>
    </alternativeName>
    <alternativeName>
        <fullName evidence="13">Prolidase</fullName>
    </alternativeName>
</protein>
<comment type="function">
    <text evidence="3">Catalyzes the removal of a penultimate prolyl residue from the N-termini of peptides.</text>
</comment>
<feature type="region of interest" description="Disordered" evidence="15">
    <location>
        <begin position="1"/>
        <end position="40"/>
    </location>
</feature>
<accession>A0A3S4C6B0</accession>
<organism evidence="17 18">
    <name type="scientific">Thermothielavioides terrestris</name>
    <dbReference type="NCBI Taxonomy" id="2587410"/>
    <lineage>
        <taxon>Eukaryota</taxon>
        <taxon>Fungi</taxon>
        <taxon>Dikarya</taxon>
        <taxon>Ascomycota</taxon>
        <taxon>Pezizomycotina</taxon>
        <taxon>Sordariomycetes</taxon>
        <taxon>Sordariomycetidae</taxon>
        <taxon>Sordariales</taxon>
        <taxon>Chaetomiaceae</taxon>
        <taxon>Thermothielavioides</taxon>
    </lineage>
</organism>
<dbReference type="SMART" id="SM01011">
    <property type="entry name" value="AMP_N"/>
    <property type="match status" value="1"/>
</dbReference>
<dbReference type="InterPro" id="IPR000994">
    <property type="entry name" value="Pept_M24"/>
</dbReference>
<dbReference type="PROSITE" id="PS00491">
    <property type="entry name" value="PROLINE_PEPTIDASE"/>
    <property type="match status" value="1"/>
</dbReference>
<evidence type="ECO:0000256" key="1">
    <source>
        <dbReference type="ARBA" id="ARBA00001424"/>
    </source>
</evidence>
<comment type="cofactor">
    <cofactor evidence="2">
        <name>Mn(2+)</name>
        <dbReference type="ChEBI" id="CHEBI:29035"/>
    </cofactor>
</comment>
<gene>
    <name evidence="17" type="ORF">TT172_LOCUS4905</name>
</gene>
<evidence type="ECO:0000256" key="3">
    <source>
        <dbReference type="ARBA" id="ARBA00002443"/>
    </source>
</evidence>
<dbReference type="InterPro" id="IPR001131">
    <property type="entry name" value="Peptidase_M24B_aminopep-P_CS"/>
</dbReference>
<dbReference type="Gene3D" id="3.40.350.10">
    <property type="entry name" value="Creatinase/prolidase N-terminal domain"/>
    <property type="match status" value="1"/>
</dbReference>
<dbReference type="AlphaFoldDB" id="A0A3S4C6B0"/>
<evidence type="ECO:0000256" key="8">
    <source>
        <dbReference type="ARBA" id="ARBA00022723"/>
    </source>
</evidence>
<dbReference type="CDD" id="cd01087">
    <property type="entry name" value="Prolidase"/>
    <property type="match status" value="1"/>
</dbReference>
<keyword evidence="10" id="KW-0482">Metalloprotease</keyword>
<keyword evidence="8 14" id="KW-0479">Metal-binding</keyword>
<comment type="catalytic activity">
    <reaction evidence="1">
        <text>Release of any N-terminal amino acid, including proline, that is linked to proline, even from a dipeptide or tripeptide.</text>
        <dbReference type="EC" id="3.4.11.9"/>
    </reaction>
</comment>
<feature type="compositionally biased region" description="Basic and acidic residues" evidence="15">
    <location>
        <begin position="28"/>
        <end position="39"/>
    </location>
</feature>
<comment type="similarity">
    <text evidence="4 14">Belongs to the peptidase M24B family.</text>
</comment>
<evidence type="ECO:0000256" key="5">
    <source>
        <dbReference type="ARBA" id="ARBA00012574"/>
    </source>
</evidence>
<dbReference type="EC" id="3.4.11.9" evidence="5"/>
<dbReference type="EMBL" id="OUUZ01000009">
    <property type="protein sequence ID" value="SPQ22486.1"/>
    <property type="molecule type" value="Genomic_DNA"/>
</dbReference>
<evidence type="ECO:0000256" key="15">
    <source>
        <dbReference type="SAM" id="MobiDB-lite"/>
    </source>
</evidence>
<evidence type="ECO:0000256" key="12">
    <source>
        <dbReference type="ARBA" id="ARBA00030849"/>
    </source>
</evidence>
<name>A0A3S4C6B0_9PEZI</name>
<dbReference type="PANTHER" id="PTHR43226:SF3">
    <property type="entry name" value="XAA-PRO AMINOPEPTIDASE AN0832-RELATED"/>
    <property type="match status" value="1"/>
</dbReference>
<feature type="domain" description="Aminopeptidase P N-terminal" evidence="16">
    <location>
        <begin position="57"/>
        <end position="186"/>
    </location>
</feature>
<dbReference type="Proteomes" id="UP000289323">
    <property type="component" value="Unassembled WGS sequence"/>
</dbReference>
<evidence type="ECO:0000256" key="4">
    <source>
        <dbReference type="ARBA" id="ARBA00008766"/>
    </source>
</evidence>
<evidence type="ECO:0000313" key="18">
    <source>
        <dbReference type="Proteomes" id="UP000289323"/>
    </source>
</evidence>
<proteinExistence type="inferred from homology"/>
<dbReference type="InterPro" id="IPR029149">
    <property type="entry name" value="Creatin/AminoP/Spt16_N"/>
</dbReference>
<dbReference type="SUPFAM" id="SSF55920">
    <property type="entry name" value="Creatinase/aminopeptidase"/>
    <property type="match status" value="1"/>
</dbReference>
<dbReference type="InterPro" id="IPR036005">
    <property type="entry name" value="Creatinase/aminopeptidase-like"/>
</dbReference>
<evidence type="ECO:0000259" key="16">
    <source>
        <dbReference type="SMART" id="SM01011"/>
    </source>
</evidence>
<keyword evidence="9" id="KW-0378">Hydrolase</keyword>
<keyword evidence="7" id="KW-0645">Protease</keyword>
<evidence type="ECO:0000256" key="6">
    <source>
        <dbReference type="ARBA" id="ARBA00022438"/>
    </source>
</evidence>
<evidence type="ECO:0000256" key="11">
    <source>
        <dbReference type="ARBA" id="ARBA00023211"/>
    </source>
</evidence>
<dbReference type="Pfam" id="PF00557">
    <property type="entry name" value="Peptidase_M24"/>
    <property type="match status" value="1"/>
</dbReference>
<dbReference type="GO" id="GO:0070006">
    <property type="term" value="F:metalloaminopeptidase activity"/>
    <property type="evidence" value="ECO:0007669"/>
    <property type="project" value="InterPro"/>
</dbReference>
<evidence type="ECO:0000256" key="2">
    <source>
        <dbReference type="ARBA" id="ARBA00001936"/>
    </source>
</evidence>
<dbReference type="GO" id="GO:0030145">
    <property type="term" value="F:manganese ion binding"/>
    <property type="evidence" value="ECO:0007669"/>
    <property type="project" value="InterPro"/>
</dbReference>
<keyword evidence="11" id="KW-0464">Manganese</keyword>
<evidence type="ECO:0000256" key="10">
    <source>
        <dbReference type="ARBA" id="ARBA00023049"/>
    </source>
</evidence>
<dbReference type="PANTHER" id="PTHR43226">
    <property type="entry name" value="XAA-PRO AMINOPEPTIDASE 3"/>
    <property type="match status" value="1"/>
</dbReference>
<evidence type="ECO:0000313" key="17">
    <source>
        <dbReference type="EMBL" id="SPQ22486.1"/>
    </source>
</evidence>
<dbReference type="SUPFAM" id="SSF53092">
    <property type="entry name" value="Creatinase/prolidase N-terminal domain"/>
    <property type="match status" value="1"/>
</dbReference>
<evidence type="ECO:0000256" key="14">
    <source>
        <dbReference type="RuleBase" id="RU000590"/>
    </source>
</evidence>
<dbReference type="Pfam" id="PF05195">
    <property type="entry name" value="AMP_N"/>
    <property type="match status" value="1"/>
</dbReference>
<dbReference type="InterPro" id="IPR007865">
    <property type="entry name" value="Aminopep_P_N"/>
</dbReference>
<evidence type="ECO:0000256" key="9">
    <source>
        <dbReference type="ARBA" id="ARBA00022801"/>
    </source>
</evidence>
<dbReference type="Gene3D" id="3.90.230.10">
    <property type="entry name" value="Creatinase/methionine aminopeptidase superfamily"/>
    <property type="match status" value="1"/>
</dbReference>
<evidence type="ECO:0000256" key="13">
    <source>
        <dbReference type="ARBA" id="ARBA00032413"/>
    </source>
</evidence>
<keyword evidence="6" id="KW-0031">Aminopeptidase</keyword>
<feature type="compositionally biased region" description="Basic and acidic residues" evidence="15">
    <location>
        <begin position="1"/>
        <end position="16"/>
    </location>
</feature>
<dbReference type="InterPro" id="IPR052433">
    <property type="entry name" value="X-Pro_dipept-like"/>
</dbReference>
<reference evidence="17 18" key="1">
    <citation type="submission" date="2018-04" db="EMBL/GenBank/DDBJ databases">
        <authorList>
            <person name="Huttner S."/>
            <person name="Dainat J."/>
        </authorList>
    </citation>
    <scope>NUCLEOTIDE SEQUENCE [LARGE SCALE GENOMIC DNA]</scope>
</reference>
<dbReference type="GO" id="GO:0006508">
    <property type="term" value="P:proteolysis"/>
    <property type="evidence" value="ECO:0007669"/>
    <property type="project" value="UniProtKB-KW"/>
</dbReference>
<sequence length="548" mass="60735">MEDDHDFVIVDKRDALPTESRPPSPSRTEQEDAKEESNLRTKPTLNQLWLHQNLGKFPAKTHARKVARELGVCAGMIYLPGQDEILYEDSDMTFEFRQRRYFYYITGADFPGCAATYDIKRDYLILWVPQFDPRTVLYHGRVPPPEQFLAASDVDDVRYISALDQFLLASLEPGSVLFALHPNQVPRLENPNGPVCIDTTRLAPAIGRARVIKSDYEVAMIRRANAVSSYAHRAVLRHLKRAHNERVLEAVFVGLCTSEGARRQAYPVIAASGINASTLHYSNNNEPLAGRQLVVLDAGAEWKCYASDITRTFPVSGAFSAEAAAIYRIVERMQAECIRRVRPGVAFASLHVLACVIAAAGLLRLGILRGGTLEEIMRAGTVAAFFPHGLGHHVGLEVHDVSGGAGLLLPAAAILDPKPKRRELTTPGTRCPPGRVPSPKRQAVTPEMVALLYTGAAWAQKPSARESLEPNMVVTIEPGIYFCREYLESLFLHHPIHSKFINTAALEKYWDVGGVRIEDDILVTQDGYENLTLAPKGEEMLKLIREGA</sequence>